<dbReference type="Gene3D" id="3.40.50.1460">
    <property type="match status" value="1"/>
</dbReference>
<keyword evidence="3" id="KW-1185">Reference proteome</keyword>
<reference evidence="2 3" key="1">
    <citation type="submission" date="2016-07" db="EMBL/GenBank/DDBJ databases">
        <title>Pervasive Adenine N6-methylation of Active Genes in Fungi.</title>
        <authorList>
            <consortium name="DOE Joint Genome Institute"/>
            <person name="Mondo S.J."/>
            <person name="Dannebaum R.O."/>
            <person name="Kuo R.C."/>
            <person name="Labutti K."/>
            <person name="Haridas S."/>
            <person name="Kuo A."/>
            <person name="Salamov A."/>
            <person name="Ahrendt S.R."/>
            <person name="Lipzen A."/>
            <person name="Sullivan W."/>
            <person name="Andreopoulos W.B."/>
            <person name="Clum A."/>
            <person name="Lindquist E."/>
            <person name="Daum C."/>
            <person name="Ramamoorthy G.K."/>
            <person name="Gryganskyi A."/>
            <person name="Culley D."/>
            <person name="Magnuson J.K."/>
            <person name="James T.Y."/>
            <person name="O'Malley M.A."/>
            <person name="Stajich J.E."/>
            <person name="Spatafora J.W."/>
            <person name="Visel A."/>
            <person name="Grigoriev I.V."/>
        </authorList>
    </citation>
    <scope>NUCLEOTIDE SEQUENCE [LARGE SCALE GENOMIC DNA]</scope>
    <source>
        <strain evidence="2 3">CBS 115471</strain>
    </source>
</reference>
<dbReference type="STRING" id="1231657.A0A1Y1ZGX6"/>
<feature type="compositionally biased region" description="Low complexity" evidence="1">
    <location>
        <begin position="434"/>
        <end position="443"/>
    </location>
</feature>
<comment type="caution">
    <text evidence="2">The sequence shown here is derived from an EMBL/GenBank/DDBJ whole genome shotgun (WGS) entry which is preliminary data.</text>
</comment>
<feature type="region of interest" description="Disordered" evidence="1">
    <location>
        <begin position="408"/>
        <end position="479"/>
    </location>
</feature>
<proteinExistence type="predicted"/>
<dbReference type="EMBL" id="MCFA01000085">
    <property type="protein sequence ID" value="ORY09510.1"/>
    <property type="molecule type" value="Genomic_DNA"/>
</dbReference>
<evidence type="ECO:0000256" key="1">
    <source>
        <dbReference type="SAM" id="MobiDB-lite"/>
    </source>
</evidence>
<dbReference type="AlphaFoldDB" id="A0A1Y1ZGX6"/>
<name>A0A1Y1ZGX6_9PLEO</name>
<feature type="region of interest" description="Disordered" evidence="1">
    <location>
        <begin position="18"/>
        <end position="42"/>
    </location>
</feature>
<protein>
    <recommendedName>
        <fullName evidence="4">Caspase domain-domain-containing protein</fullName>
    </recommendedName>
</protein>
<evidence type="ECO:0008006" key="4">
    <source>
        <dbReference type="Google" id="ProtNLM"/>
    </source>
</evidence>
<feature type="compositionally biased region" description="Polar residues" evidence="1">
    <location>
        <begin position="412"/>
        <end position="428"/>
    </location>
</feature>
<evidence type="ECO:0000313" key="2">
    <source>
        <dbReference type="EMBL" id="ORY09510.1"/>
    </source>
</evidence>
<dbReference type="OrthoDB" id="4760831at2759"/>
<accession>A0A1Y1ZGX6</accession>
<dbReference type="Proteomes" id="UP000193144">
    <property type="component" value="Unassembled WGS sequence"/>
</dbReference>
<evidence type="ECO:0000313" key="3">
    <source>
        <dbReference type="Proteomes" id="UP000193144"/>
    </source>
</evidence>
<gene>
    <name evidence="2" type="ORF">BCR34DRAFT_568276</name>
</gene>
<sequence>METSVRLTIHNMAAQRHFTGRPTPTGIMSLSPESSHTSTEISRKDPAILLEDKPLFQPGDEDAKRALQLESSRQSWFQKKANDSLNIPNGYLKVAVLLIRWDDGIDEFKDGHNQEIRNLRDLFKDRFHYDCEIAKLENCRNPQVDLNCEILQHIRKHDGPNNLLVIYYTGHGRILQEHDGSRLELLGTRKSEQNQDTHEPIAFWDAAEAPLKDLAEGDVLSILDCCFASSAAMKGRAEEVRTYQLLAASTAEGYTPQPGRNSFTAALIESLKELLDDNADQNFSVTKLVENINRKRRKHPSFVWDRLKRYRRNVNLAPLDTRPYHERIGPFQDGEPEKASLSIRFSLKDNDLSREQIEDLAKYLPQACKKSKVPVRQIDWVKMEESVRRPSRSLRGVGTFIIAGGKLRRMSSTRGGQQSDVSPASLQFQKKRPSLQSESSLSPSKRRSSSSDRILRSATLTPVSPRSSGTVDDETSSSG</sequence>
<feature type="compositionally biased region" description="Polar residues" evidence="1">
    <location>
        <begin position="26"/>
        <end position="40"/>
    </location>
</feature>
<feature type="compositionally biased region" description="Polar residues" evidence="1">
    <location>
        <begin position="458"/>
        <end position="470"/>
    </location>
</feature>
<organism evidence="2 3">
    <name type="scientific">Clohesyomyces aquaticus</name>
    <dbReference type="NCBI Taxonomy" id="1231657"/>
    <lineage>
        <taxon>Eukaryota</taxon>
        <taxon>Fungi</taxon>
        <taxon>Dikarya</taxon>
        <taxon>Ascomycota</taxon>
        <taxon>Pezizomycotina</taxon>
        <taxon>Dothideomycetes</taxon>
        <taxon>Pleosporomycetidae</taxon>
        <taxon>Pleosporales</taxon>
        <taxon>Lindgomycetaceae</taxon>
        <taxon>Clohesyomyces</taxon>
    </lineage>
</organism>